<dbReference type="Proteomes" id="UP001330184">
    <property type="component" value="Chromosome"/>
</dbReference>
<keyword evidence="3" id="KW-1185">Reference proteome</keyword>
<accession>A0AA48I171</accession>
<reference evidence="2 3" key="1">
    <citation type="submission" date="2023-01" db="EMBL/GenBank/DDBJ databases">
        <title>Complete genome sequence of Muricauda aquimarina strain IFOP_LL357.</title>
        <authorList>
            <person name="Gajardo G."/>
            <person name="Ueki S."/>
            <person name="Maruyama F."/>
        </authorList>
    </citation>
    <scope>NUCLEOTIDE SEQUENCE [LARGE SCALE GENOMIC DNA]</scope>
    <source>
        <strain evidence="2 3">IFOP_LL357</strain>
    </source>
</reference>
<evidence type="ECO:0000313" key="2">
    <source>
        <dbReference type="EMBL" id="BDW93856.1"/>
    </source>
</evidence>
<protein>
    <submittedName>
        <fullName evidence="2">Uncharacterized protein</fullName>
    </submittedName>
</protein>
<keyword evidence="1" id="KW-1133">Transmembrane helix</keyword>
<dbReference type="InterPro" id="IPR045749">
    <property type="entry name" value="DUF6090"/>
</dbReference>
<proteinExistence type="predicted"/>
<keyword evidence="1" id="KW-0812">Transmembrane</keyword>
<feature type="transmembrane region" description="Helical" evidence="1">
    <location>
        <begin position="21"/>
        <end position="42"/>
    </location>
</feature>
<dbReference type="RefSeq" id="WP_224837228.1">
    <property type="nucleotide sequence ID" value="NZ_AP027268.1"/>
</dbReference>
<keyword evidence="1" id="KW-0472">Membrane</keyword>
<dbReference type="Pfam" id="PF19578">
    <property type="entry name" value="DUF6090"/>
    <property type="match status" value="1"/>
</dbReference>
<gene>
    <name evidence="2" type="ORF">MACH07_26880</name>
</gene>
<sequence>MIKIFRRIRRRLLSEGKFKNYLAYAIGEITLVVLGILIALQINNWNQDKQLHRSELNTLKSLRESIKINLNELDLILKAQILRNKSLQEVIFVDLSDRDLTYLDSLITTNVENHTFDPSTGIYNSIISSGKIEIITNDSLKNRISKLYDRVVDYQESEDEITEFTKEHLEKNFIEHLNINPEILAKIRKRTNDEKLKDRALYIETFSSQKLKNMYILLLNKMNEVILKGESLELEYQSLISSLEKEIRNKE</sequence>
<dbReference type="EMBL" id="AP027268">
    <property type="protein sequence ID" value="BDW93856.1"/>
    <property type="molecule type" value="Genomic_DNA"/>
</dbReference>
<dbReference type="AlphaFoldDB" id="A0AA48I171"/>
<evidence type="ECO:0000256" key="1">
    <source>
        <dbReference type="SAM" id="Phobius"/>
    </source>
</evidence>
<name>A0AA48I171_9FLAO</name>
<evidence type="ECO:0000313" key="3">
    <source>
        <dbReference type="Proteomes" id="UP001330184"/>
    </source>
</evidence>
<organism evidence="2 3">
    <name type="scientific">Flagellimonas marinaquae</name>
    <dbReference type="NCBI Taxonomy" id="254955"/>
    <lineage>
        <taxon>Bacteria</taxon>
        <taxon>Pseudomonadati</taxon>
        <taxon>Bacteroidota</taxon>
        <taxon>Flavobacteriia</taxon>
        <taxon>Flavobacteriales</taxon>
        <taxon>Flavobacteriaceae</taxon>
        <taxon>Flagellimonas</taxon>
    </lineage>
</organism>